<reference evidence="2 3" key="1">
    <citation type="submission" date="2018-03" db="EMBL/GenBank/DDBJ databases">
        <title>Genome sequencing of Simplicispira sp.</title>
        <authorList>
            <person name="Kim S.-J."/>
            <person name="Heo J."/>
            <person name="Kwon S.-W."/>
        </authorList>
    </citation>
    <scope>NUCLEOTIDE SEQUENCE [LARGE SCALE GENOMIC DNA]</scope>
    <source>
        <strain evidence="2 3">SC1-8</strain>
        <plasmid evidence="2 3">unnamed1</plasmid>
    </source>
</reference>
<protein>
    <submittedName>
        <fullName evidence="2">Uncharacterized protein</fullName>
    </submittedName>
</protein>
<organism evidence="2 3">
    <name type="scientific">Simplicispira suum</name>
    <dbReference type="NCBI Taxonomy" id="2109915"/>
    <lineage>
        <taxon>Bacteria</taxon>
        <taxon>Pseudomonadati</taxon>
        <taxon>Pseudomonadota</taxon>
        <taxon>Betaproteobacteria</taxon>
        <taxon>Burkholderiales</taxon>
        <taxon>Comamonadaceae</taxon>
        <taxon>Simplicispira</taxon>
    </lineage>
</organism>
<sequence length="332" mass="36652">MRFKLTRLVFSIGCFACILAMPVAQAADGISGYFAKQSPLNAEASVKASAISQDDPSIPDWLKKSEKLEAMLSSGDRGEVKNPKVVSKVETPVQGLNGFVVQADIMNDQHPEGKQELFVFYTDKSSRYLFVGMLIDMEKERDLNLMTERYVRGTLADNPANALRPQGMHGLVVDGSKDSKAAPVQFVVDLGHESGRSSLLNVVRLQQSLVKSGKKTRGLRIVLVSAGKDEKATGAMAMAMGYQKVSGDGIQRLMEFAEKGKDTPWMEPSRLRKEAKLKQAMGLGIFQLEDNSNQAMLARLDTLPLVYDTKGESVKYVMLPQSRQDWETLLTR</sequence>
<evidence type="ECO:0000256" key="1">
    <source>
        <dbReference type="SAM" id="SignalP"/>
    </source>
</evidence>
<gene>
    <name evidence="2" type="ORF">C6571_18695</name>
</gene>
<geneLocation type="plasmid" evidence="2 3">
    <name>unnamed1</name>
</geneLocation>
<keyword evidence="2" id="KW-0614">Plasmid</keyword>
<accession>A0A2S0N5P7</accession>
<feature type="chain" id="PRO_5015417241" evidence="1">
    <location>
        <begin position="27"/>
        <end position="332"/>
    </location>
</feature>
<dbReference type="Proteomes" id="UP000239326">
    <property type="component" value="Plasmid unnamed1"/>
</dbReference>
<proteinExistence type="predicted"/>
<dbReference type="EMBL" id="CP027670">
    <property type="protein sequence ID" value="AVO43455.1"/>
    <property type="molecule type" value="Genomic_DNA"/>
</dbReference>
<evidence type="ECO:0000313" key="3">
    <source>
        <dbReference type="Proteomes" id="UP000239326"/>
    </source>
</evidence>
<keyword evidence="1" id="KW-0732">Signal</keyword>
<evidence type="ECO:0000313" key="2">
    <source>
        <dbReference type="EMBL" id="AVO43455.1"/>
    </source>
</evidence>
<dbReference type="AlphaFoldDB" id="A0A2S0N5P7"/>
<name>A0A2S0N5P7_9BURK</name>
<dbReference type="KEGG" id="simp:C6571_18695"/>
<keyword evidence="3" id="KW-1185">Reference proteome</keyword>
<feature type="signal peptide" evidence="1">
    <location>
        <begin position="1"/>
        <end position="26"/>
    </location>
</feature>